<dbReference type="Bgee" id="WBGene00015448">
    <property type="expression patterns" value="Expressed in multicellular organism and 1 other cell type or tissue"/>
</dbReference>
<dbReference type="Pfam" id="PF10292">
    <property type="entry name" value="7TM_GPCR_Srab"/>
    <property type="match status" value="1"/>
</dbReference>
<evidence type="ECO:0000256" key="2">
    <source>
        <dbReference type="ARBA" id="ARBA00022692"/>
    </source>
</evidence>
<protein>
    <submittedName>
        <fullName evidence="6">Serpentine Receptor, class AB (Class A-like)</fullName>
    </submittedName>
</protein>
<evidence type="ECO:0000313" key="6">
    <source>
        <dbReference type="EMBL" id="CCD63016.1"/>
    </source>
</evidence>
<gene>
    <name evidence="6 8" type="primary">srab-3</name>
    <name evidence="8" type="ORF">C04F5.6</name>
    <name evidence="6" type="ORF">CELE_C04F5.6</name>
</gene>
<dbReference type="OrthoDB" id="5838916at2759"/>
<dbReference type="PANTHER" id="PTHR46561:SF16">
    <property type="entry name" value="SERPENTINE RECEPTOR, CLASS AB (CLASS A-LIKE)"/>
    <property type="match status" value="1"/>
</dbReference>
<comment type="subcellular location">
    <subcellularLocation>
        <location evidence="1">Membrane</location>
        <topology evidence="1">Multi-pass membrane protein</topology>
    </subcellularLocation>
</comment>
<proteinExistence type="predicted"/>
<evidence type="ECO:0000256" key="4">
    <source>
        <dbReference type="ARBA" id="ARBA00023136"/>
    </source>
</evidence>
<keyword evidence="3 5" id="KW-1133">Transmembrane helix</keyword>
<dbReference type="InParanoid" id="Q9GZD2"/>
<keyword evidence="7" id="KW-1185">Reference proteome</keyword>
<feature type="transmembrane region" description="Helical" evidence="5">
    <location>
        <begin position="238"/>
        <end position="259"/>
    </location>
</feature>
<dbReference type="GeneID" id="182222"/>
<organism evidence="6 7">
    <name type="scientific">Caenorhabditis elegans</name>
    <dbReference type="NCBI Taxonomy" id="6239"/>
    <lineage>
        <taxon>Eukaryota</taxon>
        <taxon>Metazoa</taxon>
        <taxon>Ecdysozoa</taxon>
        <taxon>Nematoda</taxon>
        <taxon>Chromadorea</taxon>
        <taxon>Rhabditida</taxon>
        <taxon>Rhabditina</taxon>
        <taxon>Rhabditomorpha</taxon>
        <taxon>Rhabditoidea</taxon>
        <taxon>Rhabditidae</taxon>
        <taxon>Peloderinae</taxon>
        <taxon>Caenorhabditis</taxon>
    </lineage>
</organism>
<dbReference type="eggNOG" id="ENOG502TH77">
    <property type="taxonomic scope" value="Eukaryota"/>
</dbReference>
<keyword evidence="6" id="KW-0675">Receptor</keyword>
<dbReference type="EMBL" id="BX284605">
    <property type="protein sequence ID" value="CCD63016.1"/>
    <property type="molecule type" value="Genomic_DNA"/>
</dbReference>
<dbReference type="PIR" id="T33769">
    <property type="entry name" value="T33769"/>
</dbReference>
<evidence type="ECO:0000256" key="5">
    <source>
        <dbReference type="SAM" id="Phobius"/>
    </source>
</evidence>
<evidence type="ECO:0000256" key="3">
    <source>
        <dbReference type="ARBA" id="ARBA00022989"/>
    </source>
</evidence>
<sequence length="341" mass="39828">MPNETDCQEMAIVATSSFLRAVLLIAVLLCIMCIPISIYSLWRIYFSVKLHFNSKIVLFTNNTFVLIHCLARIVLHGKDLLNYFDNWSSGCDILPSRARCHVRFIYRFGEYIIEISPFILLIERFIATFKADSYENRRKLYGIIFFITHISIAIMFLYFDTDFTGGAIMIFFCWTSTSANRLSVNIPTFFIFFTQLATIPGLLYLLRKNEELRASSLHKHSTLTERYQISENLRTSTMFRIMSVVTWVYVAYKAIGSYMMYFIESVLLPDLFAITEVIHCLPLYYIILAALITRVDRKPRSEFKVNNYETHHFVELHKFFDGAFERKQQVGPMGQKNKIVP</sequence>
<dbReference type="PhylomeDB" id="Q9GZD2"/>
<feature type="transmembrane region" description="Helical" evidence="5">
    <location>
        <begin position="271"/>
        <end position="292"/>
    </location>
</feature>
<dbReference type="RefSeq" id="NP_504368.2">
    <property type="nucleotide sequence ID" value="NM_071967.5"/>
</dbReference>
<accession>Q9GZD2</accession>
<dbReference type="InterPro" id="IPR019408">
    <property type="entry name" value="7TM_GPCR_serpentine_rcpt_Srab"/>
</dbReference>
<keyword evidence="2 5" id="KW-0812">Transmembrane</keyword>
<dbReference type="UCSC" id="C04F5.6">
    <property type="organism name" value="c. elegans"/>
</dbReference>
<dbReference type="CTD" id="182222"/>
<dbReference type="OMA" id="FITHISI"/>
<keyword evidence="4 5" id="KW-0472">Membrane</keyword>
<dbReference type="PANTHER" id="PTHR46561">
    <property type="entry name" value="SERPENTINE RECEPTOR, CLASS AB (CLASS A-LIKE)-RELATED"/>
    <property type="match status" value="1"/>
</dbReference>
<feature type="transmembrane region" description="Helical" evidence="5">
    <location>
        <begin position="21"/>
        <end position="44"/>
    </location>
</feature>
<evidence type="ECO:0000256" key="1">
    <source>
        <dbReference type="ARBA" id="ARBA00004141"/>
    </source>
</evidence>
<dbReference type="KEGG" id="cel:CELE_C04F5.6"/>
<name>Q9GZD2_CAEEL</name>
<dbReference type="FunCoup" id="Q9GZD2">
    <property type="interactions" value="5"/>
</dbReference>
<evidence type="ECO:0000313" key="8">
    <source>
        <dbReference type="WormBase" id="C04F5.6"/>
    </source>
</evidence>
<feature type="transmembrane region" description="Helical" evidence="5">
    <location>
        <begin position="186"/>
        <end position="206"/>
    </location>
</feature>
<evidence type="ECO:0000313" key="7">
    <source>
        <dbReference type="Proteomes" id="UP000001940"/>
    </source>
</evidence>
<dbReference type="SMR" id="Q9GZD2"/>
<dbReference type="Proteomes" id="UP000001940">
    <property type="component" value="Chromosome V"/>
</dbReference>
<dbReference type="AlphaFoldDB" id="Q9GZD2"/>
<reference evidence="6 7" key="1">
    <citation type="journal article" date="1998" name="Science">
        <title>Genome sequence of the nematode C. elegans: a platform for investigating biology.</title>
        <authorList>
            <consortium name="The C. elegans sequencing consortium"/>
            <person name="Sulson J.E."/>
            <person name="Waterston R."/>
        </authorList>
    </citation>
    <scope>NUCLEOTIDE SEQUENCE [LARGE SCALE GENOMIC DNA]</scope>
    <source>
        <strain evidence="6 7">Bristol N2</strain>
    </source>
</reference>
<dbReference type="InterPro" id="IPR053286">
    <property type="entry name" value="Nematode_rcpt-like_srab"/>
</dbReference>
<dbReference type="AGR" id="WB:WBGene00015448"/>
<dbReference type="GO" id="GO:0016020">
    <property type="term" value="C:membrane"/>
    <property type="evidence" value="ECO:0007669"/>
    <property type="project" value="UniProtKB-SubCell"/>
</dbReference>
<dbReference type="STRING" id="6239.C04F5.6.1"/>
<dbReference type="PaxDb" id="6239-C04F5.6"/>
<feature type="transmembrane region" description="Helical" evidence="5">
    <location>
        <begin position="56"/>
        <end position="75"/>
    </location>
</feature>
<dbReference type="WormBase" id="C04F5.6">
    <property type="protein sequence ID" value="CE38139"/>
    <property type="gene ID" value="WBGene00015448"/>
    <property type="gene designation" value="srab-3"/>
</dbReference>
<dbReference type="HOGENOM" id="CLU_070163_1_0_1"/>
<feature type="transmembrane region" description="Helical" evidence="5">
    <location>
        <begin position="140"/>
        <end position="159"/>
    </location>
</feature>